<sequence>MSILLSTATKAEPLVSIGRESDEAEACKPPEVSKGFVGEDVETSERPRRPEYAQQSTRKSDSHLQIRKQVKTEWLSADNAETPIISKSPANLRVSPRPPRIARRRWYSSSQLEGRSCLRGAELPDTIMQQKLMEKLSNIADTKRVSEREEEQDDRSAKSPTVRKEAYKSNLKLRALPCPTSDLDLWRSSGKASPKSNPQPLKACLKRKAKSANTTPPSETAVLSKSLLDGQRLRRMKTVDFVEAVLDSGASRMETEGSNLRHQAQPQKQASKHLSSCPGAAVLSRRSPASTAITRTDVHVIAIGPSSSKAVSLEPTQAGKCQVHDPATPTMQVVESSNGSYKIVWDDVPPEHRAMIRRRGSSVEEVLEALPTDTRNLERVNTKLTEWSGTWNAPSDGYKPTIVVFPEDDGHRPHFECAVVDDEDIEIFAPPNSAIVSTIHSSHASRPASAKVSRTPSHDDASATWSAHNTPLGDSSAHVEQPHIVPDSEAWPAHIIAARRNLGVLSHERKLSNIEESDMKFRNHRDSVTLAHSRLVNSGGIRPELFAHRDSVVMAKKRMHARNHANSAA</sequence>
<evidence type="ECO:0000313" key="1">
    <source>
        <dbReference type="EMBL" id="KAJ8109049.1"/>
    </source>
</evidence>
<gene>
    <name evidence="1" type="ORF">OPT61_g7740</name>
</gene>
<accession>A0ACC2I221</accession>
<keyword evidence="2" id="KW-1185">Reference proteome</keyword>
<protein>
    <submittedName>
        <fullName evidence="1">Uncharacterized protein</fullName>
    </submittedName>
</protein>
<organism evidence="1 2">
    <name type="scientific">Boeremia exigua</name>
    <dbReference type="NCBI Taxonomy" id="749465"/>
    <lineage>
        <taxon>Eukaryota</taxon>
        <taxon>Fungi</taxon>
        <taxon>Dikarya</taxon>
        <taxon>Ascomycota</taxon>
        <taxon>Pezizomycotina</taxon>
        <taxon>Dothideomycetes</taxon>
        <taxon>Pleosporomycetidae</taxon>
        <taxon>Pleosporales</taxon>
        <taxon>Pleosporineae</taxon>
        <taxon>Didymellaceae</taxon>
        <taxon>Boeremia</taxon>
    </lineage>
</organism>
<reference evidence="1" key="1">
    <citation type="submission" date="2022-11" db="EMBL/GenBank/DDBJ databases">
        <title>Genome Sequence of Boeremia exigua.</title>
        <authorList>
            <person name="Buettner E."/>
        </authorList>
    </citation>
    <scope>NUCLEOTIDE SEQUENCE</scope>
    <source>
        <strain evidence="1">CU02</strain>
    </source>
</reference>
<dbReference type="Proteomes" id="UP001153331">
    <property type="component" value="Unassembled WGS sequence"/>
</dbReference>
<evidence type="ECO:0000313" key="2">
    <source>
        <dbReference type="Proteomes" id="UP001153331"/>
    </source>
</evidence>
<proteinExistence type="predicted"/>
<name>A0ACC2I221_9PLEO</name>
<dbReference type="EMBL" id="JAPHNI010000663">
    <property type="protein sequence ID" value="KAJ8109049.1"/>
    <property type="molecule type" value="Genomic_DNA"/>
</dbReference>
<comment type="caution">
    <text evidence="1">The sequence shown here is derived from an EMBL/GenBank/DDBJ whole genome shotgun (WGS) entry which is preliminary data.</text>
</comment>